<keyword evidence="6" id="KW-1185">Reference proteome</keyword>
<evidence type="ECO:0000313" key="5">
    <source>
        <dbReference type="EMBL" id="EME44159.1"/>
    </source>
</evidence>
<dbReference type="InterPro" id="IPR000873">
    <property type="entry name" value="AMP-dep_synth/lig_dom"/>
</dbReference>
<feature type="domain" description="Carrier" evidence="4">
    <location>
        <begin position="582"/>
        <end position="662"/>
    </location>
</feature>
<dbReference type="PANTHER" id="PTHR43439">
    <property type="entry name" value="PHENYLACETATE-COENZYME A LIGASE"/>
    <property type="match status" value="1"/>
</dbReference>
<dbReference type="EMBL" id="KB446539">
    <property type="protein sequence ID" value="EME44159.1"/>
    <property type="molecule type" value="Genomic_DNA"/>
</dbReference>
<keyword evidence="1" id="KW-0596">Phosphopantetheine</keyword>
<dbReference type="PROSITE" id="PS00455">
    <property type="entry name" value="AMP_BINDING"/>
    <property type="match status" value="1"/>
</dbReference>
<evidence type="ECO:0000256" key="2">
    <source>
        <dbReference type="ARBA" id="ARBA00022553"/>
    </source>
</evidence>
<dbReference type="PANTHER" id="PTHR43439:SF2">
    <property type="entry name" value="ENZYME, PUTATIVE (JCVI)-RELATED"/>
    <property type="match status" value="1"/>
</dbReference>
<dbReference type="SUPFAM" id="SSF51735">
    <property type="entry name" value="NAD(P)-binding Rossmann-fold domains"/>
    <property type="match status" value="1"/>
</dbReference>
<organism evidence="5 6">
    <name type="scientific">Dothistroma septosporum (strain NZE10 / CBS 128990)</name>
    <name type="common">Red band needle blight fungus</name>
    <name type="synonym">Mycosphaerella pini</name>
    <dbReference type="NCBI Taxonomy" id="675120"/>
    <lineage>
        <taxon>Eukaryota</taxon>
        <taxon>Fungi</taxon>
        <taxon>Dikarya</taxon>
        <taxon>Ascomycota</taxon>
        <taxon>Pezizomycotina</taxon>
        <taxon>Dothideomycetes</taxon>
        <taxon>Dothideomycetidae</taxon>
        <taxon>Mycosphaerellales</taxon>
        <taxon>Mycosphaerellaceae</taxon>
        <taxon>Dothistroma</taxon>
    </lineage>
</organism>
<evidence type="ECO:0000313" key="6">
    <source>
        <dbReference type="Proteomes" id="UP000016933"/>
    </source>
</evidence>
<keyword evidence="2" id="KW-0597">Phosphoprotein</keyword>
<dbReference type="Pfam" id="PF00550">
    <property type="entry name" value="PP-binding"/>
    <property type="match status" value="1"/>
</dbReference>
<dbReference type="InterPro" id="IPR013120">
    <property type="entry name" value="FAR_NAD-bd"/>
</dbReference>
<dbReference type="Proteomes" id="UP000016933">
    <property type="component" value="Unassembled WGS sequence"/>
</dbReference>
<accession>N1PNZ3</accession>
<name>N1PNZ3_DOTSN</name>
<dbReference type="Gene3D" id="3.40.50.12780">
    <property type="entry name" value="N-terminal domain of ligase-like"/>
    <property type="match status" value="1"/>
</dbReference>
<reference evidence="6" key="1">
    <citation type="journal article" date="2012" name="PLoS Genet.">
        <title>The genomes of the fungal plant pathogens Cladosporium fulvum and Dothistroma septosporum reveal adaptation to different hosts and lifestyles but also signatures of common ancestry.</title>
        <authorList>
            <person name="de Wit P.J.G.M."/>
            <person name="van der Burgt A."/>
            <person name="Oekmen B."/>
            <person name="Stergiopoulos I."/>
            <person name="Abd-Elsalam K.A."/>
            <person name="Aerts A.L."/>
            <person name="Bahkali A.H."/>
            <person name="Beenen H.G."/>
            <person name="Chettri P."/>
            <person name="Cox M.P."/>
            <person name="Datema E."/>
            <person name="de Vries R.P."/>
            <person name="Dhillon B."/>
            <person name="Ganley A.R."/>
            <person name="Griffiths S.A."/>
            <person name="Guo Y."/>
            <person name="Hamelin R.C."/>
            <person name="Henrissat B."/>
            <person name="Kabir M.S."/>
            <person name="Jashni M.K."/>
            <person name="Kema G."/>
            <person name="Klaubauf S."/>
            <person name="Lapidus A."/>
            <person name="Levasseur A."/>
            <person name="Lindquist E."/>
            <person name="Mehrabi R."/>
            <person name="Ohm R.A."/>
            <person name="Owen T.J."/>
            <person name="Salamov A."/>
            <person name="Schwelm A."/>
            <person name="Schijlen E."/>
            <person name="Sun H."/>
            <person name="van den Burg H.A."/>
            <person name="van Ham R.C.H.J."/>
            <person name="Zhang S."/>
            <person name="Goodwin S.B."/>
            <person name="Grigoriev I.V."/>
            <person name="Collemare J."/>
            <person name="Bradshaw R.E."/>
        </authorList>
    </citation>
    <scope>NUCLEOTIDE SEQUENCE [LARGE SCALE GENOMIC DNA]</scope>
    <source>
        <strain evidence="6">NZE10 / CBS 128990</strain>
    </source>
</reference>
<dbReference type="InterPro" id="IPR009081">
    <property type="entry name" value="PP-bd_ACP"/>
</dbReference>
<dbReference type="HOGENOM" id="CLU_002220_2_1_1"/>
<gene>
    <name evidence="5" type="primary">nps4</name>
    <name evidence="5" type="ORF">DOTSEDRAFT_71842</name>
</gene>
<dbReference type="Gene3D" id="3.40.50.720">
    <property type="entry name" value="NAD(P)-binding Rossmann-like Domain"/>
    <property type="match status" value="1"/>
</dbReference>
<dbReference type="InterPro" id="IPR020845">
    <property type="entry name" value="AMP-binding_CS"/>
</dbReference>
<dbReference type="AlphaFoldDB" id="N1PNZ3"/>
<dbReference type="Pfam" id="PF00501">
    <property type="entry name" value="AMP-binding"/>
    <property type="match status" value="1"/>
</dbReference>
<dbReference type="InterPro" id="IPR051414">
    <property type="entry name" value="Adenylate-forming_Reductase"/>
</dbReference>
<feature type="compositionally biased region" description="Low complexity" evidence="3">
    <location>
        <begin position="8"/>
        <end position="24"/>
    </location>
</feature>
<sequence>MDQHKDTSANMATATTTMAPPGAAQPSSSESKHHDASYLPTSRFNTIDGLLKSHAAEPEQTPLICYPKEGAADFELHTGQDLDRFTDAAVQFYLANDLEPADPTAERAPVVALLAPTTFAFVVSVFALNRLGWTALFLSTRLTASAHAKLLAKADCYRLIVPASRKSVVDEICNYRPGCSSVPVLQNKDFRNVPRAPQFRRENFDPVKEAKKLAWILHSSGSTGFPKPIFISNTACLANFRKSFGLRAFCVSPLFHSHGLMELGRAFYTRAPMYLGNHSLPVTAQNLIDALAVARPQQISAVPYVIQLLAEKEEGVRALAAAKVVLFSGSSCPDALGDRLVANGVNLVASYGSTEIGQIMTSFRPPGDAEWQYTRLLRPASEFTLMDEVAPGVFECVGLDGLQSKGTTNSNPPYSATNPVNSFRTADLFTRHPDPNKSNYYKYLSRLDDRITLVNGEKVLPLPIEGRIRQDDYVREAVIFGFQRTVPGVLIFRSNEKGLDLSDEGFLKAVWPSVEAANLQAESFARVPKEMIVIKSANLTYPRTDKGTFIRAKVYQQFSDEINKAYESFESGNSEQSRTIQLDVSDLEQWLLSKFSEELDIQLPNADADIFSAGVDSLQTTRMWRTIKRELDLGSGGQQLSQNIVFERGTIRQLARHLYNLRTGEVVQSDAEDEIAIMQEMIERYSSFNKHFPAQKTQPEKQVVLVTGATGNLGAFVVAELAKRDDVAEIWALVRAPGPAAAGARLMESLASRSINIPDAASSKIHAVPSDLSQTNLGLQTYDLEYLLSGLTSVIHSAWAVNFNLGVRSFEAQHIRGTCNLINLCLRGRLPKPASFYFCSSVSAASGTPKPATISELAVEDLRHAQRTGYGRSKLVTEHITRNAMRNTGMRSRVLRIGQLSGDTGSADWNQTEAIALMVRSALTTGCLPELDECPSWLPVDLCARAIVELVLPSSASDELRAVSQADPELVYHLVNPQTFNFKTGLLPALTRSKLPAFETVSATEWLERLEKSDSDVAKNPSRKLLDFWKGKYGNATQSTSQGDYEPSGLTFETTRTVHDAQSLRAVGNPVDEGLIERYIEVWLKKWQSL</sequence>
<dbReference type="InterPro" id="IPR036291">
    <property type="entry name" value="NAD(P)-bd_dom_sf"/>
</dbReference>
<evidence type="ECO:0000256" key="3">
    <source>
        <dbReference type="SAM" id="MobiDB-lite"/>
    </source>
</evidence>
<evidence type="ECO:0000259" key="4">
    <source>
        <dbReference type="PROSITE" id="PS50075"/>
    </source>
</evidence>
<dbReference type="OMA" id="DWFESKY"/>
<dbReference type="OrthoDB" id="429813at2759"/>
<protein>
    <submittedName>
        <fullName evidence="5">NRPS-like protein</fullName>
    </submittedName>
</protein>
<dbReference type="SUPFAM" id="SSF56801">
    <property type="entry name" value="Acetyl-CoA synthetase-like"/>
    <property type="match status" value="1"/>
</dbReference>
<dbReference type="Gene3D" id="1.10.1200.10">
    <property type="entry name" value="ACP-like"/>
    <property type="match status" value="1"/>
</dbReference>
<dbReference type="Pfam" id="PF23562">
    <property type="entry name" value="AMP-binding_C_3"/>
    <property type="match status" value="1"/>
</dbReference>
<dbReference type="eggNOG" id="KOG1178">
    <property type="taxonomic scope" value="Eukaryota"/>
</dbReference>
<dbReference type="SUPFAM" id="SSF47336">
    <property type="entry name" value="ACP-like"/>
    <property type="match status" value="1"/>
</dbReference>
<reference evidence="5 6" key="2">
    <citation type="journal article" date="2012" name="PLoS Pathog.">
        <title>Diverse lifestyles and strategies of plant pathogenesis encoded in the genomes of eighteen Dothideomycetes fungi.</title>
        <authorList>
            <person name="Ohm R.A."/>
            <person name="Feau N."/>
            <person name="Henrissat B."/>
            <person name="Schoch C.L."/>
            <person name="Horwitz B.A."/>
            <person name="Barry K.W."/>
            <person name="Condon B.J."/>
            <person name="Copeland A.C."/>
            <person name="Dhillon B."/>
            <person name="Glaser F."/>
            <person name="Hesse C.N."/>
            <person name="Kosti I."/>
            <person name="LaButti K."/>
            <person name="Lindquist E.A."/>
            <person name="Lucas S."/>
            <person name="Salamov A.A."/>
            <person name="Bradshaw R.E."/>
            <person name="Ciuffetti L."/>
            <person name="Hamelin R.C."/>
            <person name="Kema G.H.J."/>
            <person name="Lawrence C."/>
            <person name="Scott J.A."/>
            <person name="Spatafora J.W."/>
            <person name="Turgeon B.G."/>
            <person name="de Wit P.J.G.M."/>
            <person name="Zhong S."/>
            <person name="Goodwin S.B."/>
            <person name="Grigoriev I.V."/>
        </authorList>
    </citation>
    <scope>NUCLEOTIDE SEQUENCE [LARGE SCALE GENOMIC DNA]</scope>
    <source>
        <strain evidence="6">NZE10 / CBS 128990</strain>
    </source>
</reference>
<feature type="region of interest" description="Disordered" evidence="3">
    <location>
        <begin position="1"/>
        <end position="36"/>
    </location>
</feature>
<dbReference type="Pfam" id="PF07993">
    <property type="entry name" value="NAD_binding_4"/>
    <property type="match status" value="1"/>
</dbReference>
<proteinExistence type="predicted"/>
<dbReference type="InterPro" id="IPR036736">
    <property type="entry name" value="ACP-like_sf"/>
</dbReference>
<dbReference type="InterPro" id="IPR042099">
    <property type="entry name" value="ANL_N_sf"/>
</dbReference>
<dbReference type="PROSITE" id="PS50075">
    <property type="entry name" value="CARRIER"/>
    <property type="match status" value="1"/>
</dbReference>
<evidence type="ECO:0000256" key="1">
    <source>
        <dbReference type="ARBA" id="ARBA00022450"/>
    </source>
</evidence>
<dbReference type="STRING" id="675120.N1PNZ3"/>